<evidence type="ECO:0000313" key="1">
    <source>
        <dbReference type="EMBL" id="KAK4507246.1"/>
    </source>
</evidence>
<comment type="caution">
    <text evidence="1">The sequence shown here is derived from an EMBL/GenBank/DDBJ whole genome shotgun (WGS) entry which is preliminary data.</text>
</comment>
<dbReference type="EMBL" id="JAXOVC010000001">
    <property type="protein sequence ID" value="KAK4507246.1"/>
    <property type="molecule type" value="Genomic_DNA"/>
</dbReference>
<dbReference type="Proteomes" id="UP001305779">
    <property type="component" value="Unassembled WGS sequence"/>
</dbReference>
<accession>A0ABR0F1M4</accession>
<reference evidence="1 2" key="1">
    <citation type="journal article" date="2023" name="G3 (Bethesda)">
        <title>A chromosome-level genome assembly of Zasmidium syzygii isolated from banana leaves.</title>
        <authorList>
            <person name="van Westerhoven A.C."/>
            <person name="Mehrabi R."/>
            <person name="Talebi R."/>
            <person name="Steentjes M.B.F."/>
            <person name="Corcolon B."/>
            <person name="Chong P.A."/>
            <person name="Kema G.H.J."/>
            <person name="Seidl M.F."/>
        </authorList>
    </citation>
    <scope>NUCLEOTIDE SEQUENCE [LARGE SCALE GENOMIC DNA]</scope>
    <source>
        <strain evidence="1 2">P124</strain>
    </source>
</reference>
<gene>
    <name evidence="1" type="ORF">PRZ48_000981</name>
</gene>
<keyword evidence="2" id="KW-1185">Reference proteome</keyword>
<proteinExistence type="predicted"/>
<organism evidence="1 2">
    <name type="scientific">Zasmidium cellare</name>
    <name type="common">Wine cellar mold</name>
    <name type="synonym">Racodium cellare</name>
    <dbReference type="NCBI Taxonomy" id="395010"/>
    <lineage>
        <taxon>Eukaryota</taxon>
        <taxon>Fungi</taxon>
        <taxon>Dikarya</taxon>
        <taxon>Ascomycota</taxon>
        <taxon>Pezizomycotina</taxon>
        <taxon>Dothideomycetes</taxon>
        <taxon>Dothideomycetidae</taxon>
        <taxon>Mycosphaerellales</taxon>
        <taxon>Mycosphaerellaceae</taxon>
        <taxon>Zasmidium</taxon>
    </lineage>
</organism>
<sequence length="340" mass="38197">MGCTKLGHIHQWPTTGTLVIQRCEVRCNFCEGEAAKKDWKYAWFLRRHVRAIHVKKGQYPRLKVDMGWDERHLRGPGKRIIKKEESSDSEVGERQFIAQPLYEEQQNQGMVYPAFMTPGMTPGTTPGMIPGDFKFEEGSAFDFNDYTPFPALANEESFEGGDVAFDATTFHDFLDDATGGHGMIPEGKRHSDAEFELDADGLPLLDDYQLFARPTPSPLTARQDYGQTAELPWERSPLPMPNPFFMSDYSKSSERTPLSDQPIAKILNNGVHVDEDTRQRILGSLCMTGDHITAEGVDIHQLLGCVYEYAALLINELEHDAKATFDFEGYAIKPSPATLA</sequence>
<evidence type="ECO:0000313" key="2">
    <source>
        <dbReference type="Proteomes" id="UP001305779"/>
    </source>
</evidence>
<protein>
    <submittedName>
        <fullName evidence="1">Uncharacterized protein</fullName>
    </submittedName>
</protein>
<name>A0ABR0F1M4_ZASCE</name>